<protein>
    <submittedName>
        <fullName evidence="2">Uncharacterized protein</fullName>
    </submittedName>
</protein>
<keyword evidence="1" id="KW-0472">Membrane</keyword>
<proteinExistence type="predicted"/>
<dbReference type="EMBL" id="BMGG01000011">
    <property type="protein sequence ID" value="GGC90638.1"/>
    <property type="molecule type" value="Genomic_DNA"/>
</dbReference>
<evidence type="ECO:0000256" key="1">
    <source>
        <dbReference type="SAM" id="Phobius"/>
    </source>
</evidence>
<keyword evidence="3" id="KW-1185">Reference proteome</keyword>
<comment type="caution">
    <text evidence="2">The sequence shown here is derived from an EMBL/GenBank/DDBJ whole genome shotgun (WGS) entry which is preliminary data.</text>
</comment>
<organism evidence="2 3">
    <name type="scientific">Chelatococcus reniformis</name>
    <dbReference type="NCBI Taxonomy" id="1494448"/>
    <lineage>
        <taxon>Bacteria</taxon>
        <taxon>Pseudomonadati</taxon>
        <taxon>Pseudomonadota</taxon>
        <taxon>Alphaproteobacteria</taxon>
        <taxon>Hyphomicrobiales</taxon>
        <taxon>Chelatococcaceae</taxon>
        <taxon>Chelatococcus</taxon>
    </lineage>
</organism>
<gene>
    <name evidence="2" type="ORF">GCM10010994_55540</name>
</gene>
<evidence type="ECO:0000313" key="2">
    <source>
        <dbReference type="EMBL" id="GGC90638.1"/>
    </source>
</evidence>
<reference evidence="2" key="1">
    <citation type="journal article" date="2014" name="Int. J. Syst. Evol. Microbiol.">
        <title>Complete genome sequence of Corynebacterium casei LMG S-19264T (=DSM 44701T), isolated from a smear-ripened cheese.</title>
        <authorList>
            <consortium name="US DOE Joint Genome Institute (JGI-PGF)"/>
            <person name="Walter F."/>
            <person name="Albersmeier A."/>
            <person name="Kalinowski J."/>
            <person name="Ruckert C."/>
        </authorList>
    </citation>
    <scope>NUCLEOTIDE SEQUENCE</scope>
    <source>
        <strain evidence="2">CGMCC 1.12919</strain>
    </source>
</reference>
<keyword evidence="1" id="KW-0812">Transmembrane</keyword>
<dbReference type="RefSeq" id="WP_280516338.1">
    <property type="nucleotide sequence ID" value="NZ_BMGG01000011.1"/>
</dbReference>
<feature type="transmembrane region" description="Helical" evidence="1">
    <location>
        <begin position="14"/>
        <end position="32"/>
    </location>
</feature>
<keyword evidence="1" id="KW-1133">Transmembrane helix</keyword>
<name>A0A916XPW7_9HYPH</name>
<reference evidence="2" key="2">
    <citation type="submission" date="2020-09" db="EMBL/GenBank/DDBJ databases">
        <authorList>
            <person name="Sun Q."/>
            <person name="Zhou Y."/>
        </authorList>
    </citation>
    <scope>NUCLEOTIDE SEQUENCE</scope>
    <source>
        <strain evidence="2">CGMCC 1.12919</strain>
    </source>
</reference>
<dbReference type="Proteomes" id="UP000637002">
    <property type="component" value="Unassembled WGS sequence"/>
</dbReference>
<dbReference type="AlphaFoldDB" id="A0A916XPW7"/>
<sequence length="43" mass="4624">MLPVLLAVLREPELRALVCAFGALLITSFLFAGGRRLLRGPTA</sequence>
<accession>A0A916XPW7</accession>
<evidence type="ECO:0000313" key="3">
    <source>
        <dbReference type="Proteomes" id="UP000637002"/>
    </source>
</evidence>